<reference evidence="5" key="1">
    <citation type="submission" date="2016-02" db="EMBL/GenBank/DDBJ databases">
        <title>Paenibacillus sp. LPB0068, isolated from Crassostrea gigas.</title>
        <authorList>
            <person name="Shin S.-K."/>
            <person name="Yi H."/>
        </authorList>
    </citation>
    <scope>NUCLEOTIDE SEQUENCE [LARGE SCALE GENOMIC DNA]</scope>
    <source>
        <strain evidence="5">KCTC 23969</strain>
    </source>
</reference>
<evidence type="ECO:0000256" key="1">
    <source>
        <dbReference type="ARBA" id="ARBA00022729"/>
    </source>
</evidence>
<dbReference type="InterPro" id="IPR036278">
    <property type="entry name" value="Sialidase_sf"/>
</dbReference>
<dbReference type="InterPro" id="IPR015943">
    <property type="entry name" value="WD40/YVTN_repeat-like_dom_sf"/>
</dbReference>
<dbReference type="NCBIfam" id="TIGR04183">
    <property type="entry name" value="Por_Secre_tail"/>
    <property type="match status" value="1"/>
</dbReference>
<evidence type="ECO:0000259" key="3">
    <source>
        <dbReference type="Pfam" id="PF18962"/>
    </source>
</evidence>
<dbReference type="OrthoDB" id="1489153at2"/>
<dbReference type="RefSeq" id="WP_068357031.1">
    <property type="nucleotide sequence ID" value="NZ_CP019337.1"/>
</dbReference>
<name>A0A1B8U5Y1_9FLAO</name>
<feature type="chain" id="PRO_5008616016" description="Secretion system C-terminal sorting domain-containing protein" evidence="2">
    <location>
        <begin position="20"/>
        <end position="719"/>
    </location>
</feature>
<protein>
    <recommendedName>
        <fullName evidence="3">Secretion system C-terminal sorting domain-containing protein</fullName>
    </recommendedName>
</protein>
<dbReference type="AlphaFoldDB" id="A0A1B8U5Y1"/>
<keyword evidence="5" id="KW-1185">Reference proteome</keyword>
<gene>
    <name evidence="4" type="ORF">LPB301_02605</name>
</gene>
<dbReference type="Pfam" id="PF18962">
    <property type="entry name" value="Por_Secre_tail"/>
    <property type="match status" value="1"/>
</dbReference>
<accession>A0A1B8U5Y1</accession>
<keyword evidence="1 2" id="KW-0732">Signal</keyword>
<comment type="caution">
    <text evidence="4">The sequence shown here is derived from an EMBL/GenBank/DDBJ whole genome shotgun (WGS) entry which is preliminary data.</text>
</comment>
<dbReference type="STRING" id="996801.BW723_06885"/>
<evidence type="ECO:0000313" key="5">
    <source>
        <dbReference type="Proteomes" id="UP000092612"/>
    </source>
</evidence>
<dbReference type="CDD" id="cd15482">
    <property type="entry name" value="Sialidase_non-viral"/>
    <property type="match status" value="2"/>
</dbReference>
<organism evidence="4 5">
    <name type="scientific">Polaribacter reichenbachii</name>
    <dbReference type="NCBI Taxonomy" id="996801"/>
    <lineage>
        <taxon>Bacteria</taxon>
        <taxon>Pseudomonadati</taxon>
        <taxon>Bacteroidota</taxon>
        <taxon>Flavobacteriia</taxon>
        <taxon>Flavobacteriales</taxon>
        <taxon>Flavobacteriaceae</taxon>
    </lineage>
</organism>
<evidence type="ECO:0000313" key="4">
    <source>
        <dbReference type="EMBL" id="OBY67247.1"/>
    </source>
</evidence>
<dbReference type="EMBL" id="LSFL01000005">
    <property type="protein sequence ID" value="OBY67247.1"/>
    <property type="molecule type" value="Genomic_DNA"/>
</dbReference>
<dbReference type="Proteomes" id="UP000092612">
    <property type="component" value="Unassembled WGS sequence"/>
</dbReference>
<dbReference type="SUPFAM" id="SSF50939">
    <property type="entry name" value="Sialidases"/>
    <property type="match status" value="1"/>
</dbReference>
<dbReference type="SUPFAM" id="SSF110296">
    <property type="entry name" value="Oligoxyloglucan reducing end-specific cellobiohydrolase"/>
    <property type="match status" value="1"/>
</dbReference>
<dbReference type="Gene3D" id="2.130.10.10">
    <property type="entry name" value="YVTN repeat-like/Quinoprotein amine dehydrogenase"/>
    <property type="match status" value="2"/>
</dbReference>
<feature type="signal peptide" evidence="2">
    <location>
        <begin position="1"/>
        <end position="19"/>
    </location>
</feature>
<proteinExistence type="predicted"/>
<sequence length="719" mass="79062">MKKITLLIITCLLSISTNAQTWTKLTLPETGKAVKDLYEDVNGNLITLTAQGIFKSDDNAETWTLLDRNMEGENILLATNSGNIWVAGDGIIKYNGATSDQQDNVGSSTAMIELSSGKILSIVKEGTTIWNSKHYLSISTDNGETFNKNNNVTNVYLKANVKGELMAKKNDDVFYLGSDKNLYKSTDKGETFSAMGAPITYTDKDNGLCLDRETGVFYALWGSSNAKDLMKSTDDGATWSKVNSSKLYGVDKVIANNNIVIIHGSWMFLYSSDGGTTFMNKSSMFESGSFPEKVVITSKGKVFGTNIKENAIVELEVENETKALKTQGLDYANVKGVSYNGTRIAACLDGYVHYTDDYGTTWKQLKGAGALAGNTYVAKNGKVYTASYKSGTWNGVFVKNEADDTMISVNADVSSVWNMKSMFEDDNGNIYCLSNLYGLYKSADGINFTQITNAPYDNLNDMSMWFDASLKRIYAIVPGEVFYSDDYAETWTKGTPPSAFQNNFFKGNGGIWTFANYGTGAATGFYFSTDLTQWTGPNKPNISFDNRWDEPVQGNLGFLYRAHKDNAYKGGTVLESKDNGLTWSSYADGLDSVKGYGFNGGDKGVPYNQILASNDKLLLATIGSIYISNQGVSLSVEDNNAKEEISLYPNPAANFLNLKVDNQQIKEVKIYNLLGKEVLKTLLKGDEKKQINISNLSKGMYVIQIKTDVNTFAKKIIKQ</sequence>
<dbReference type="InterPro" id="IPR026444">
    <property type="entry name" value="Secre_tail"/>
</dbReference>
<evidence type="ECO:0000256" key="2">
    <source>
        <dbReference type="SAM" id="SignalP"/>
    </source>
</evidence>
<feature type="domain" description="Secretion system C-terminal sorting" evidence="3">
    <location>
        <begin position="647"/>
        <end position="717"/>
    </location>
</feature>
<dbReference type="KEGG" id="prn:BW723_06885"/>